<gene>
    <name evidence="2" type="ORF">BN8_04196</name>
</gene>
<dbReference type="Pfam" id="PF00498">
    <property type="entry name" value="FHA"/>
    <property type="match status" value="1"/>
</dbReference>
<organism evidence="2 3">
    <name type="scientific">Fibrisoma limi BUZ 3</name>
    <dbReference type="NCBI Taxonomy" id="1185876"/>
    <lineage>
        <taxon>Bacteria</taxon>
        <taxon>Pseudomonadati</taxon>
        <taxon>Bacteroidota</taxon>
        <taxon>Cytophagia</taxon>
        <taxon>Cytophagales</taxon>
        <taxon>Spirosomataceae</taxon>
        <taxon>Fibrisoma</taxon>
    </lineage>
</organism>
<evidence type="ECO:0000313" key="3">
    <source>
        <dbReference type="Proteomes" id="UP000009309"/>
    </source>
</evidence>
<comment type="caution">
    <text evidence="2">The sequence shown here is derived from an EMBL/GenBank/DDBJ whole genome shotgun (WGS) entry which is preliminary data.</text>
</comment>
<dbReference type="InterPro" id="IPR008984">
    <property type="entry name" value="SMAD_FHA_dom_sf"/>
</dbReference>
<evidence type="ECO:0000259" key="1">
    <source>
        <dbReference type="PROSITE" id="PS50006"/>
    </source>
</evidence>
<name>I2GM44_9BACT</name>
<dbReference type="Gene3D" id="2.60.200.20">
    <property type="match status" value="1"/>
</dbReference>
<reference evidence="2 3" key="1">
    <citation type="journal article" date="2012" name="J. Bacteriol.">
        <title>Genome Sequence of the Filamentous Bacterium Fibrisoma limi BUZ 3T.</title>
        <authorList>
            <person name="Filippini M."/>
            <person name="Qi W."/>
            <person name="Jaenicke S."/>
            <person name="Goesmann A."/>
            <person name="Smits T.H."/>
            <person name="Bagheri H.C."/>
        </authorList>
    </citation>
    <scope>NUCLEOTIDE SEQUENCE [LARGE SCALE GENOMIC DNA]</scope>
    <source>
        <strain evidence="3">BUZ 3T</strain>
    </source>
</reference>
<dbReference type="STRING" id="1185876.BN8_04196"/>
<sequence length="246" mass="27395">MNDTTFTIGRSAENHLVVDNPCVSRRHARVTFITDHVVLLEDNDSTYGTFVDGRRVARTVIGVESRIVLGQDTPVDPQRIFSLKHALPFAYAQPRPVKLTAPHPDWEKPELAGLDVPVTPTKTDPLDFTAEFRRLISMQETYTAAREAIQINSPRHQAWLRASFGLTPLIGLAFGPMGIMVSVLGAAIGQIVAAEFLNPSEKLLALDKEFKRTYVCPSCGVFLGNVPYADLVRRRQCRECKAHWAD</sequence>
<feature type="domain" description="FHA" evidence="1">
    <location>
        <begin position="6"/>
        <end position="56"/>
    </location>
</feature>
<dbReference type="SMART" id="SM00240">
    <property type="entry name" value="FHA"/>
    <property type="match status" value="1"/>
</dbReference>
<protein>
    <recommendedName>
        <fullName evidence="1">FHA domain-containing protein</fullName>
    </recommendedName>
</protein>
<evidence type="ECO:0000313" key="2">
    <source>
        <dbReference type="EMBL" id="CCH54970.1"/>
    </source>
</evidence>
<dbReference type="PROSITE" id="PS50006">
    <property type="entry name" value="FHA_DOMAIN"/>
    <property type="match status" value="1"/>
</dbReference>
<dbReference type="Proteomes" id="UP000009309">
    <property type="component" value="Unassembled WGS sequence"/>
</dbReference>
<dbReference type="OrthoDB" id="9816434at2"/>
<dbReference type="RefSeq" id="WP_009283546.1">
    <property type="nucleotide sequence ID" value="NZ_CAIT01000007.1"/>
</dbReference>
<accession>I2GM44</accession>
<dbReference type="AlphaFoldDB" id="I2GM44"/>
<dbReference type="CDD" id="cd00060">
    <property type="entry name" value="FHA"/>
    <property type="match status" value="1"/>
</dbReference>
<dbReference type="SUPFAM" id="SSF49879">
    <property type="entry name" value="SMAD/FHA domain"/>
    <property type="match status" value="1"/>
</dbReference>
<dbReference type="EMBL" id="CAIT01000007">
    <property type="protein sequence ID" value="CCH54970.1"/>
    <property type="molecule type" value="Genomic_DNA"/>
</dbReference>
<proteinExistence type="predicted"/>
<dbReference type="eggNOG" id="COG1716">
    <property type="taxonomic scope" value="Bacteria"/>
</dbReference>
<keyword evidence="3" id="KW-1185">Reference proteome</keyword>
<dbReference type="InterPro" id="IPR000253">
    <property type="entry name" value="FHA_dom"/>
</dbReference>